<dbReference type="EMBL" id="JBITYT010000014">
    <property type="protein sequence ID" value="MFI9122992.1"/>
    <property type="molecule type" value="Genomic_DNA"/>
</dbReference>
<keyword evidence="4" id="KW-0804">Transcription</keyword>
<dbReference type="Pfam" id="PF04539">
    <property type="entry name" value="Sigma70_r3"/>
    <property type="match status" value="1"/>
</dbReference>
<dbReference type="NCBIfam" id="TIGR02937">
    <property type="entry name" value="sigma70-ECF"/>
    <property type="match status" value="1"/>
</dbReference>
<feature type="non-terminal residue" evidence="8">
    <location>
        <position position="1"/>
    </location>
</feature>
<dbReference type="Proteomes" id="UP001614391">
    <property type="component" value="Unassembled WGS sequence"/>
</dbReference>
<evidence type="ECO:0000313" key="9">
    <source>
        <dbReference type="Proteomes" id="UP001614391"/>
    </source>
</evidence>
<dbReference type="Pfam" id="PF04545">
    <property type="entry name" value="Sigma70_r4"/>
    <property type="match status" value="1"/>
</dbReference>
<dbReference type="InterPro" id="IPR014284">
    <property type="entry name" value="RNA_pol_sigma-70_dom"/>
</dbReference>
<feature type="compositionally biased region" description="Low complexity" evidence="5">
    <location>
        <begin position="129"/>
        <end position="162"/>
    </location>
</feature>
<dbReference type="InterPro" id="IPR007630">
    <property type="entry name" value="RNA_pol_sigma70_r4"/>
</dbReference>
<reference evidence="8 9" key="1">
    <citation type="submission" date="2024-10" db="EMBL/GenBank/DDBJ databases">
        <title>The Natural Products Discovery Center: Release of the First 8490 Sequenced Strains for Exploring Actinobacteria Biosynthetic Diversity.</title>
        <authorList>
            <person name="Kalkreuter E."/>
            <person name="Kautsar S.A."/>
            <person name="Yang D."/>
            <person name="Bader C.D."/>
            <person name="Teijaro C.N."/>
            <person name="Fluegel L."/>
            <person name="Davis C.M."/>
            <person name="Simpson J.R."/>
            <person name="Lauterbach L."/>
            <person name="Steele A.D."/>
            <person name="Gui C."/>
            <person name="Meng S."/>
            <person name="Li G."/>
            <person name="Viehrig K."/>
            <person name="Ye F."/>
            <person name="Su P."/>
            <person name="Kiefer A.F."/>
            <person name="Nichols A."/>
            <person name="Cepeda A.J."/>
            <person name="Yan W."/>
            <person name="Fan B."/>
            <person name="Jiang Y."/>
            <person name="Adhikari A."/>
            <person name="Zheng C.-J."/>
            <person name="Schuster L."/>
            <person name="Cowan T.M."/>
            <person name="Smanski M.J."/>
            <person name="Chevrette M.G."/>
            <person name="De Carvalho L.P.S."/>
            <person name="Shen B."/>
        </authorList>
    </citation>
    <scope>NUCLEOTIDE SEQUENCE [LARGE SCALE GENOMIC DNA]</scope>
    <source>
        <strain evidence="8 9">NPDC053346</strain>
    </source>
</reference>
<evidence type="ECO:0000256" key="2">
    <source>
        <dbReference type="ARBA" id="ARBA00023082"/>
    </source>
</evidence>
<keyword evidence="1" id="KW-0805">Transcription regulation</keyword>
<accession>A0ABW8D0U6</accession>
<dbReference type="InterPro" id="IPR013324">
    <property type="entry name" value="RNA_pol_sigma_r3/r4-like"/>
</dbReference>
<dbReference type="InterPro" id="IPR007624">
    <property type="entry name" value="RNA_pol_sigma70_r3"/>
</dbReference>
<dbReference type="RefSeq" id="WP_399619679.1">
    <property type="nucleotide sequence ID" value="NZ_JBITYT010000014.1"/>
</dbReference>
<feature type="domain" description="RNA polymerase sigma-70 region 3" evidence="6">
    <location>
        <begin position="1"/>
        <end position="47"/>
    </location>
</feature>
<feature type="region of interest" description="Disordered" evidence="5">
    <location>
        <begin position="37"/>
        <end position="56"/>
    </location>
</feature>
<comment type="caution">
    <text evidence="8">The sequence shown here is derived from an EMBL/GenBank/DDBJ whole genome shotgun (WGS) entry which is preliminary data.</text>
</comment>
<sequence length="171" mass="18163">EQHLGRRPTRTELAHHLHLTEEEIAEGQLAAHGYATRSLDTPTSDDGGASGAKPRHLATTEPAYELIESLTALRPLLDRLDERDRHILELRFGEELTQAEIGRRIGLSQMHVSRLLTRILGDLREGLNDDSPPADGPPDGTADGTADGLPGGATEEATGGPADRATGGTAG</sequence>
<name>A0ABW8D0U6_STRBI</name>
<keyword evidence="2" id="KW-0731">Sigma factor</keyword>
<dbReference type="CDD" id="cd06171">
    <property type="entry name" value="Sigma70_r4"/>
    <property type="match status" value="1"/>
</dbReference>
<evidence type="ECO:0000256" key="3">
    <source>
        <dbReference type="ARBA" id="ARBA00023125"/>
    </source>
</evidence>
<evidence type="ECO:0000313" key="8">
    <source>
        <dbReference type="EMBL" id="MFI9122992.1"/>
    </source>
</evidence>
<organism evidence="8 9">
    <name type="scientific">Streptomyces bikiniensis</name>
    <dbReference type="NCBI Taxonomy" id="1896"/>
    <lineage>
        <taxon>Bacteria</taxon>
        <taxon>Bacillati</taxon>
        <taxon>Actinomycetota</taxon>
        <taxon>Actinomycetes</taxon>
        <taxon>Kitasatosporales</taxon>
        <taxon>Streptomycetaceae</taxon>
        <taxon>Streptomyces</taxon>
    </lineage>
</organism>
<keyword evidence="3" id="KW-0238">DNA-binding</keyword>
<keyword evidence="9" id="KW-1185">Reference proteome</keyword>
<dbReference type="Gene3D" id="1.20.140.160">
    <property type="match status" value="1"/>
</dbReference>
<feature type="domain" description="RNA polymerase sigma-70 region 4" evidence="7">
    <location>
        <begin position="76"/>
        <end position="125"/>
    </location>
</feature>
<feature type="region of interest" description="Disordered" evidence="5">
    <location>
        <begin position="126"/>
        <end position="171"/>
    </location>
</feature>
<evidence type="ECO:0000259" key="6">
    <source>
        <dbReference type="Pfam" id="PF04539"/>
    </source>
</evidence>
<protein>
    <submittedName>
        <fullName evidence="8">Sigma-70 family RNA polymerase sigma factor</fullName>
    </submittedName>
</protein>
<dbReference type="PANTHER" id="PTHR30385">
    <property type="entry name" value="SIGMA FACTOR F FLAGELLAR"/>
    <property type="match status" value="1"/>
</dbReference>
<proteinExistence type="predicted"/>
<dbReference type="SUPFAM" id="SSF88659">
    <property type="entry name" value="Sigma3 and sigma4 domains of RNA polymerase sigma factors"/>
    <property type="match status" value="2"/>
</dbReference>
<evidence type="ECO:0000256" key="5">
    <source>
        <dbReference type="SAM" id="MobiDB-lite"/>
    </source>
</evidence>
<evidence type="ECO:0000256" key="4">
    <source>
        <dbReference type="ARBA" id="ARBA00023163"/>
    </source>
</evidence>
<gene>
    <name evidence="8" type="ORF">ACIGW0_26970</name>
</gene>
<evidence type="ECO:0000259" key="7">
    <source>
        <dbReference type="Pfam" id="PF04545"/>
    </source>
</evidence>
<dbReference type="PANTHER" id="PTHR30385:SF4">
    <property type="entry name" value="RNA POLYMERASE SIGMA-E FACTOR"/>
    <property type="match status" value="1"/>
</dbReference>
<evidence type="ECO:0000256" key="1">
    <source>
        <dbReference type="ARBA" id="ARBA00023015"/>
    </source>
</evidence>